<name>A0A0C2XNK7_SERVB</name>
<feature type="compositionally biased region" description="Basic and acidic residues" evidence="1">
    <location>
        <begin position="191"/>
        <end position="200"/>
    </location>
</feature>
<reference evidence="4" key="2">
    <citation type="submission" date="2015-01" db="EMBL/GenBank/DDBJ databases">
        <title>Evolutionary Origins and Diversification of the Mycorrhizal Mutualists.</title>
        <authorList>
            <consortium name="DOE Joint Genome Institute"/>
            <consortium name="Mycorrhizal Genomics Consortium"/>
            <person name="Kohler A."/>
            <person name="Kuo A."/>
            <person name="Nagy L.G."/>
            <person name="Floudas D."/>
            <person name="Copeland A."/>
            <person name="Barry K.W."/>
            <person name="Cichocki N."/>
            <person name="Veneault-Fourrey C."/>
            <person name="LaButti K."/>
            <person name="Lindquist E.A."/>
            <person name="Lipzen A."/>
            <person name="Lundell T."/>
            <person name="Morin E."/>
            <person name="Murat C."/>
            <person name="Riley R."/>
            <person name="Ohm R."/>
            <person name="Sun H."/>
            <person name="Tunlid A."/>
            <person name="Henrissat B."/>
            <person name="Grigoriev I.V."/>
            <person name="Hibbett D.S."/>
            <person name="Martin F."/>
        </authorList>
    </citation>
    <scope>NUCLEOTIDE SEQUENCE [LARGE SCALE GENOMIC DNA]</scope>
    <source>
        <strain evidence="4">MAFF 305830</strain>
    </source>
</reference>
<keyword evidence="4" id="KW-1185">Reference proteome</keyword>
<sequence>MYDDSTGISPPSPTNVGMYGIPTSYLHYAQTVPGLARSLPPLALLNPYVNQINFANQNETRPFAQDNAVLEQLYNAVFTKRWINLEPTSILGGVLGMQVSLGGVVASEPLEIARPSGPRAIGGTDRGADVDAVGRRRGSGGSQTLLGENTVDGDDSKNDDDRGARPPSPPLTPTATSPLRGDDGMPCSPETSRRPGRERANTTNTTQSGGIRKYPALALTAALHTMFPNLDSDITRAFHLQRAWESEYFHLCYYGDSAL</sequence>
<feature type="compositionally biased region" description="Basic and acidic residues" evidence="1">
    <location>
        <begin position="154"/>
        <end position="164"/>
    </location>
</feature>
<dbReference type="AlphaFoldDB" id="A0A0C2XNK7"/>
<reference evidence="3 4" key="1">
    <citation type="submission" date="2014-04" db="EMBL/GenBank/DDBJ databases">
        <authorList>
            <consortium name="DOE Joint Genome Institute"/>
            <person name="Kuo A."/>
            <person name="Zuccaro A."/>
            <person name="Kohler A."/>
            <person name="Nagy L.G."/>
            <person name="Floudas D."/>
            <person name="Copeland A."/>
            <person name="Barry K.W."/>
            <person name="Cichocki N."/>
            <person name="Veneault-Fourrey C."/>
            <person name="LaButti K."/>
            <person name="Lindquist E.A."/>
            <person name="Lipzen A."/>
            <person name="Lundell T."/>
            <person name="Morin E."/>
            <person name="Murat C."/>
            <person name="Sun H."/>
            <person name="Tunlid A."/>
            <person name="Henrissat B."/>
            <person name="Grigoriev I.V."/>
            <person name="Hibbett D.S."/>
            <person name="Martin F."/>
            <person name="Nordberg H.P."/>
            <person name="Cantor M.N."/>
            <person name="Hua S.X."/>
        </authorList>
    </citation>
    <scope>NUCLEOTIDE SEQUENCE [LARGE SCALE GENOMIC DNA]</scope>
    <source>
        <strain evidence="3 4">MAFF 305830</strain>
    </source>
</reference>
<dbReference type="EMBL" id="KN824464">
    <property type="protein sequence ID" value="KIM20184.1"/>
    <property type="molecule type" value="Genomic_DNA"/>
</dbReference>
<evidence type="ECO:0000256" key="1">
    <source>
        <dbReference type="SAM" id="MobiDB-lite"/>
    </source>
</evidence>
<evidence type="ECO:0000313" key="2">
    <source>
        <dbReference type="EMBL" id="KIM20184.1"/>
    </source>
</evidence>
<accession>A0A0C2XNK7</accession>
<dbReference type="EMBL" id="KN824284">
    <property type="protein sequence ID" value="KIM30552.1"/>
    <property type="molecule type" value="Genomic_DNA"/>
</dbReference>
<proteinExistence type="predicted"/>
<organism evidence="3 4">
    <name type="scientific">Serendipita vermifera MAFF 305830</name>
    <dbReference type="NCBI Taxonomy" id="933852"/>
    <lineage>
        <taxon>Eukaryota</taxon>
        <taxon>Fungi</taxon>
        <taxon>Dikarya</taxon>
        <taxon>Basidiomycota</taxon>
        <taxon>Agaricomycotina</taxon>
        <taxon>Agaricomycetes</taxon>
        <taxon>Sebacinales</taxon>
        <taxon>Serendipitaceae</taxon>
        <taxon>Serendipita</taxon>
    </lineage>
</organism>
<protein>
    <submittedName>
        <fullName evidence="3">Uncharacterized protein</fullName>
    </submittedName>
</protein>
<evidence type="ECO:0000313" key="4">
    <source>
        <dbReference type="Proteomes" id="UP000054097"/>
    </source>
</evidence>
<gene>
    <name evidence="2" type="ORF">M408DRAFT_146285</name>
    <name evidence="3" type="ORF">M408DRAFT_287454</name>
</gene>
<reference evidence="3" key="3">
    <citation type="submission" date="2015-02" db="EMBL/GenBank/DDBJ databases">
        <title>Evolutionary Origins and Diversification of the Mycorrhizal Mutualists.</title>
        <authorList>
            <consortium name="DOE Joint Genome Institute"/>
            <consortium name="Mycorrhizal Genomics Consortium"/>
            <person name="Kohler A."/>
            <person name="Kuo A."/>
            <person name="Nagy L.G."/>
            <person name="Floudas D."/>
            <person name="Copeland A."/>
            <person name="Barry K.W."/>
            <person name="Cichocki N."/>
            <person name="Veneault-Fourrey C."/>
            <person name="LaButti K."/>
            <person name="Lindquist E.A."/>
            <person name="Lipzen A."/>
            <person name="Lundell T."/>
            <person name="Morin E."/>
            <person name="Murat C."/>
            <person name="Riley R."/>
            <person name="Ohm R."/>
            <person name="Sun H."/>
            <person name="Tunlid A."/>
            <person name="Henrissat B."/>
            <person name="Grigoriev I.V."/>
            <person name="Hibbett D.S."/>
            <person name="Martin F."/>
        </authorList>
    </citation>
    <scope>NUCLEOTIDE SEQUENCE</scope>
    <source>
        <strain evidence="3 4">MAFF 305830</strain>
    </source>
</reference>
<dbReference type="Proteomes" id="UP000054097">
    <property type="component" value="Unassembled WGS sequence"/>
</dbReference>
<dbReference type="HOGENOM" id="CLU_1074277_0_0_1"/>
<feature type="region of interest" description="Disordered" evidence="1">
    <location>
        <begin position="114"/>
        <end position="211"/>
    </location>
</feature>
<evidence type="ECO:0000313" key="3">
    <source>
        <dbReference type="EMBL" id="KIM30552.1"/>
    </source>
</evidence>